<keyword evidence="3" id="KW-1185">Reference proteome</keyword>
<reference evidence="2 3" key="1">
    <citation type="submission" date="2018-01" db="EMBL/GenBank/DDBJ databases">
        <title>Draft genome sequence of Sphaerisporangium sp. 7K107.</title>
        <authorList>
            <person name="Sahin N."/>
            <person name="Saygin H."/>
            <person name="Ay H."/>
        </authorList>
    </citation>
    <scope>NUCLEOTIDE SEQUENCE [LARGE SCALE GENOMIC DNA]</scope>
    <source>
        <strain evidence="2 3">7K107</strain>
    </source>
</reference>
<proteinExistence type="predicted"/>
<dbReference type="Proteomes" id="UP000248544">
    <property type="component" value="Unassembled WGS sequence"/>
</dbReference>
<evidence type="ECO:0000313" key="2">
    <source>
        <dbReference type="EMBL" id="PZG38858.1"/>
    </source>
</evidence>
<name>A0A2W2GNT0_9ACTN</name>
<dbReference type="Pfam" id="PF14690">
    <property type="entry name" value="Zn_ribbon_ISL3"/>
    <property type="match status" value="1"/>
</dbReference>
<gene>
    <name evidence="2" type="ORF">C1I98_24110</name>
</gene>
<protein>
    <recommendedName>
        <fullName evidence="1">Transposase IS204/IS1001/IS1096/IS1165 zinc-finger domain-containing protein</fullName>
    </recommendedName>
</protein>
<dbReference type="InterPro" id="IPR029261">
    <property type="entry name" value="Transposase_Znf"/>
</dbReference>
<dbReference type="EMBL" id="POUA01000213">
    <property type="protein sequence ID" value="PZG38858.1"/>
    <property type="molecule type" value="Genomic_DNA"/>
</dbReference>
<organism evidence="2 3">
    <name type="scientific">Spongiactinospora gelatinilytica</name>
    <dbReference type="NCBI Taxonomy" id="2666298"/>
    <lineage>
        <taxon>Bacteria</taxon>
        <taxon>Bacillati</taxon>
        <taxon>Actinomycetota</taxon>
        <taxon>Actinomycetes</taxon>
        <taxon>Streptosporangiales</taxon>
        <taxon>Streptosporangiaceae</taxon>
        <taxon>Spongiactinospora</taxon>
    </lineage>
</organism>
<accession>A0A2W2GNT0</accession>
<evidence type="ECO:0000313" key="3">
    <source>
        <dbReference type="Proteomes" id="UP000248544"/>
    </source>
</evidence>
<sequence>MKDLAGLVLPHLADLVIGSVHSRAEGIVVHVASTGAPAECPSCGAAGRVHGYVDRQLADLPLAGQRVLIRLRFRRLRCARGGCGPFLKWPS</sequence>
<dbReference type="AlphaFoldDB" id="A0A2W2GNT0"/>
<comment type="caution">
    <text evidence="2">The sequence shown here is derived from an EMBL/GenBank/DDBJ whole genome shotgun (WGS) entry which is preliminary data.</text>
</comment>
<evidence type="ECO:0000259" key="1">
    <source>
        <dbReference type="Pfam" id="PF14690"/>
    </source>
</evidence>
<feature type="domain" description="Transposase IS204/IS1001/IS1096/IS1165 zinc-finger" evidence="1">
    <location>
        <begin position="37"/>
        <end position="79"/>
    </location>
</feature>